<proteinExistence type="predicted"/>
<dbReference type="EMBL" id="JNBR01000340">
    <property type="protein sequence ID" value="OQR95029.1"/>
    <property type="molecule type" value="Genomic_DNA"/>
</dbReference>
<evidence type="ECO:0000313" key="3">
    <source>
        <dbReference type="EMBL" id="OQR95029.1"/>
    </source>
</evidence>
<protein>
    <submittedName>
        <fullName evidence="3">Uncharacterized protein</fullName>
    </submittedName>
</protein>
<feature type="region of interest" description="Disordered" evidence="1">
    <location>
        <begin position="236"/>
        <end position="267"/>
    </location>
</feature>
<keyword evidence="4" id="KW-1185">Reference proteome</keyword>
<dbReference type="AlphaFoldDB" id="A0A1V9ZAM6"/>
<accession>A0A1V9ZAM6</accession>
<feature type="compositionally biased region" description="Low complexity" evidence="1">
    <location>
        <begin position="240"/>
        <end position="256"/>
    </location>
</feature>
<keyword evidence="2" id="KW-0472">Membrane</keyword>
<gene>
    <name evidence="3" type="ORF">ACHHYP_00505</name>
</gene>
<organism evidence="3 4">
    <name type="scientific">Achlya hypogyna</name>
    <name type="common">Oomycete</name>
    <name type="synonym">Protoachlya hypogyna</name>
    <dbReference type="NCBI Taxonomy" id="1202772"/>
    <lineage>
        <taxon>Eukaryota</taxon>
        <taxon>Sar</taxon>
        <taxon>Stramenopiles</taxon>
        <taxon>Oomycota</taxon>
        <taxon>Saprolegniomycetes</taxon>
        <taxon>Saprolegniales</taxon>
        <taxon>Achlyaceae</taxon>
        <taxon>Achlya</taxon>
    </lineage>
</organism>
<evidence type="ECO:0000256" key="1">
    <source>
        <dbReference type="SAM" id="MobiDB-lite"/>
    </source>
</evidence>
<sequence>MSGILLRTTYCYASPGPASATPLSPAALGVLGVGNGGVCPATIASTLPPAVLRAEPVNITWTVALNDQAYVETLAIVNGSTVVGSPPVQIVQSALYFCPGVPSPACSPYAPTATLLPALPTASPLNFTRGAATFDLTDARFDVAPGTYTVFVLATVPGLRLPNTTCRVDLVSYATLEIRSPPAASGLSAAQWAYIGVGVAGVVVVVLVVVLCYCRRQKREHAARVMTAFAAAHVREQSSRRPSQRAPSSRVPSAARWNREGSDTKAL</sequence>
<dbReference type="OrthoDB" id="10460244at2759"/>
<name>A0A1V9ZAM6_ACHHY</name>
<evidence type="ECO:0000313" key="4">
    <source>
        <dbReference type="Proteomes" id="UP000243579"/>
    </source>
</evidence>
<keyword evidence="2" id="KW-0812">Transmembrane</keyword>
<reference evidence="3 4" key="1">
    <citation type="journal article" date="2014" name="Genome Biol. Evol.">
        <title>The secreted proteins of Achlya hypogyna and Thraustotheca clavata identify the ancestral oomycete secretome and reveal gene acquisitions by horizontal gene transfer.</title>
        <authorList>
            <person name="Misner I."/>
            <person name="Blouin N."/>
            <person name="Leonard G."/>
            <person name="Richards T.A."/>
            <person name="Lane C.E."/>
        </authorList>
    </citation>
    <scope>NUCLEOTIDE SEQUENCE [LARGE SCALE GENOMIC DNA]</scope>
    <source>
        <strain evidence="3 4">ATCC 48635</strain>
    </source>
</reference>
<feature type="compositionally biased region" description="Basic and acidic residues" evidence="1">
    <location>
        <begin position="257"/>
        <end position="267"/>
    </location>
</feature>
<keyword evidence="2" id="KW-1133">Transmembrane helix</keyword>
<evidence type="ECO:0000256" key="2">
    <source>
        <dbReference type="SAM" id="Phobius"/>
    </source>
</evidence>
<comment type="caution">
    <text evidence="3">The sequence shown here is derived from an EMBL/GenBank/DDBJ whole genome shotgun (WGS) entry which is preliminary data.</text>
</comment>
<dbReference type="Proteomes" id="UP000243579">
    <property type="component" value="Unassembled WGS sequence"/>
</dbReference>
<feature type="transmembrane region" description="Helical" evidence="2">
    <location>
        <begin position="192"/>
        <end position="214"/>
    </location>
</feature>